<feature type="region of interest" description="Disordered" evidence="1">
    <location>
        <begin position="639"/>
        <end position="663"/>
    </location>
</feature>
<evidence type="ECO:0000313" key="2">
    <source>
        <dbReference type="EMBL" id="MBM1196232.1"/>
    </source>
</evidence>
<dbReference type="Proteomes" id="UP000809529">
    <property type="component" value="Unassembled WGS sequence"/>
</dbReference>
<evidence type="ECO:0000313" key="3">
    <source>
        <dbReference type="Proteomes" id="UP000809529"/>
    </source>
</evidence>
<comment type="caution">
    <text evidence="2">The sequence shown here is derived from an EMBL/GenBank/DDBJ whole genome shotgun (WGS) entry which is preliminary data.</text>
</comment>
<reference evidence="2 3" key="1">
    <citation type="submission" date="2020-01" db="EMBL/GenBank/DDBJ databases">
        <title>Comparative genomics of meat spoilage bacteria.</title>
        <authorList>
            <person name="Hilgarth M."/>
            <person name="Vogel R.F."/>
        </authorList>
    </citation>
    <scope>NUCLEOTIDE SEQUENCE [LARGE SCALE GENOMIC DNA]</scope>
    <source>
        <strain evidence="2 3">TMW2.2077</strain>
    </source>
</reference>
<evidence type="ECO:0000256" key="1">
    <source>
        <dbReference type="SAM" id="MobiDB-lite"/>
    </source>
</evidence>
<dbReference type="EMBL" id="JAAEBW010000007">
    <property type="protein sequence ID" value="MBM1196232.1"/>
    <property type="molecule type" value="Genomic_DNA"/>
</dbReference>
<sequence>MSLIPDDYDFSADATKSVIKNALVQAHQNIIEKTNIYAQAKVTNNVAELSKSPAYWKRVTSTSDSLRDTRITLPADSPLQLNGEPMAGKQISLEQCILANDWILPQNVADIQNLANALSHPPLQSAPYGNFGGGLSWSAPPLSQEMKKNILASVRNNAIELEEFEYLRRSKDALGYLTQSRQWSPEELRDPRAFLTNLLNTPEAQALGQALQTQFKGAPSATSINDWAMTAIAIGIDAKSILDPDNSTNKVAGFDLSSPDLGGKPLSEVVKALTEHLANPETPAADFAPVRAFALLARHAPELLVKEIPDSVTYGSPSWISLKAAVARIEAQAPGQALSMNYEKIMQYASISPITAAEKQVEQQASLQAMMYWAINDGILKKNDNNRYTDAQVEHVRGKAKERFIALEKASSAKDTELLTREDLADKILKEKFGDGIDFKKKCLTPIDQWNHLKGPYSIIDLVISGELARGIYQSSDPSIPVDTIALRRHEIPDIQEAFKQSFSNYYEGKKNSTAISVRHLISQLPLKDRERLEFGAIKVYEQHNATSSISGLRLNGFDDTTPGRHGVQRSIDEHHRGLIIETQYNGKTYHYEINPPQGFIRPITNFKSGVQGEWTKLPPKDNNRFSNYTTYSNKVINEVHGKSDAERRQRESTPKTDAPLQSFNSSRTQYIAQLMSNKFFPNDSQNLFEQTQGLTTLDAEVTDFEKIQNFTRILVPFASAIHNFSKGNTRDGYENLVQDIFGFLFVGAKAAGGIAKVAGHAGSLASKFKKGANILSRAVASGANPFSGGKALFSGAVKLLNTGVSLANQGFQFLRRGANSADLLSTIKRPDVIQGSIKTANNADPLKVLAKRDDSGVLYAYDPKTEKLFGPPLKNFQPNNTSTLLQTSARKLPEPPPVKPALPAQTSQPIDIFMGNSQTLNQGNESILTTRSLTDCSAIAVLTDWDGKVYRTRTLMHLSGSNVEHGLIGEDASKLLSTLEDSLERGGKVIMVAGVDSHSTVGMGIIIGQTTNNQRPLMSLLKDREGVSVTVASSLGVTVYPDGTFKLIEDTGKGVFTKKMLEPVYDFID</sequence>
<accession>A0ABS1ZID5</accession>
<keyword evidence="3" id="KW-1185">Reference proteome</keyword>
<proteinExistence type="predicted"/>
<protein>
    <submittedName>
        <fullName evidence="2">Uncharacterized protein</fullName>
    </submittedName>
</protein>
<feature type="compositionally biased region" description="Basic and acidic residues" evidence="1">
    <location>
        <begin position="639"/>
        <end position="655"/>
    </location>
</feature>
<gene>
    <name evidence="2" type="ORF">GYN02_13730</name>
</gene>
<dbReference type="RefSeq" id="WP_203303139.1">
    <property type="nucleotide sequence ID" value="NZ_JAAEBW010000007.1"/>
</dbReference>
<name>A0ABS1ZID5_9PSED</name>
<organism evidence="2 3">
    <name type="scientific">Pseudomonas weihenstephanensis</name>
    <dbReference type="NCBI Taxonomy" id="1608994"/>
    <lineage>
        <taxon>Bacteria</taxon>
        <taxon>Pseudomonadati</taxon>
        <taxon>Pseudomonadota</taxon>
        <taxon>Gammaproteobacteria</taxon>
        <taxon>Pseudomonadales</taxon>
        <taxon>Pseudomonadaceae</taxon>
        <taxon>Pseudomonas</taxon>
    </lineage>
</organism>